<dbReference type="EMBL" id="KV417325">
    <property type="protein sequence ID" value="KZO91320.1"/>
    <property type="molecule type" value="Genomic_DNA"/>
</dbReference>
<evidence type="ECO:0000313" key="3">
    <source>
        <dbReference type="Proteomes" id="UP000076738"/>
    </source>
</evidence>
<reference evidence="2 3" key="1">
    <citation type="journal article" date="2016" name="Mol. Biol. Evol.">
        <title>Comparative Genomics of Early-Diverging Mushroom-Forming Fungi Provides Insights into the Origins of Lignocellulose Decay Capabilities.</title>
        <authorList>
            <person name="Nagy L.G."/>
            <person name="Riley R."/>
            <person name="Tritt A."/>
            <person name="Adam C."/>
            <person name="Daum C."/>
            <person name="Floudas D."/>
            <person name="Sun H."/>
            <person name="Yadav J.S."/>
            <person name="Pangilinan J."/>
            <person name="Larsson K.H."/>
            <person name="Matsuura K."/>
            <person name="Barry K."/>
            <person name="Labutti K."/>
            <person name="Kuo R."/>
            <person name="Ohm R.A."/>
            <person name="Bhattacharya S.S."/>
            <person name="Shirouzu T."/>
            <person name="Yoshinaga Y."/>
            <person name="Martin F.M."/>
            <person name="Grigoriev I.V."/>
            <person name="Hibbett D.S."/>
        </authorList>
    </citation>
    <scope>NUCLEOTIDE SEQUENCE [LARGE SCALE GENOMIC DNA]</scope>
    <source>
        <strain evidence="2 3">TUFC12733</strain>
    </source>
</reference>
<dbReference type="Proteomes" id="UP000076738">
    <property type="component" value="Unassembled WGS sequence"/>
</dbReference>
<keyword evidence="3" id="KW-1185">Reference proteome</keyword>
<protein>
    <submittedName>
        <fullName evidence="2">Uncharacterized protein</fullName>
    </submittedName>
</protein>
<feature type="region of interest" description="Disordered" evidence="1">
    <location>
        <begin position="1"/>
        <end position="30"/>
    </location>
</feature>
<dbReference type="OrthoDB" id="5429442at2759"/>
<evidence type="ECO:0000313" key="2">
    <source>
        <dbReference type="EMBL" id="KZO91320.1"/>
    </source>
</evidence>
<gene>
    <name evidence="2" type="ORF">CALVIDRAFT_361569</name>
</gene>
<accession>A0A167H7C6</accession>
<dbReference type="AlphaFoldDB" id="A0A167H7C6"/>
<proteinExistence type="predicted"/>
<sequence>MTFQLETSAETPRASNTSGTTPANRRTTIRISPRHTRRLEHERDQQDLRAVGAERTGAVCRFPVRHDLDAYLDAGRAHRISGVRDICQLIIVFRVRLTLRLVDLLFAGLPNSPRPGPAIAFASIQAGGLNTTQSPDSILPTVSDSLDDTLFHHRTSNSITDTIASSLKALPISQIARACHLLLNGP</sequence>
<organism evidence="2 3">
    <name type="scientific">Calocera viscosa (strain TUFC12733)</name>
    <dbReference type="NCBI Taxonomy" id="1330018"/>
    <lineage>
        <taxon>Eukaryota</taxon>
        <taxon>Fungi</taxon>
        <taxon>Dikarya</taxon>
        <taxon>Basidiomycota</taxon>
        <taxon>Agaricomycotina</taxon>
        <taxon>Dacrymycetes</taxon>
        <taxon>Dacrymycetales</taxon>
        <taxon>Dacrymycetaceae</taxon>
        <taxon>Calocera</taxon>
    </lineage>
</organism>
<name>A0A167H7C6_CALVF</name>
<evidence type="ECO:0000256" key="1">
    <source>
        <dbReference type="SAM" id="MobiDB-lite"/>
    </source>
</evidence>